<organism evidence="1 2">
    <name type="scientific">Vermiconidia calcicola</name>
    <dbReference type="NCBI Taxonomy" id="1690605"/>
    <lineage>
        <taxon>Eukaryota</taxon>
        <taxon>Fungi</taxon>
        <taxon>Dikarya</taxon>
        <taxon>Ascomycota</taxon>
        <taxon>Pezizomycotina</taxon>
        <taxon>Dothideomycetes</taxon>
        <taxon>Dothideomycetidae</taxon>
        <taxon>Mycosphaerellales</taxon>
        <taxon>Extremaceae</taxon>
        <taxon>Vermiconidia</taxon>
    </lineage>
</organism>
<comment type="caution">
    <text evidence="1">The sequence shown here is derived from an EMBL/GenBank/DDBJ whole genome shotgun (WGS) entry which is preliminary data.</text>
</comment>
<proteinExistence type="predicted"/>
<sequence length="252" mass="27053">MKFQASILTLASAYIASAQESTRPGYNCHPTCIQPTIPRNRQLNFGRHYAVLNLDLINGIVGGVEETAAGQAFISNTANWIDAVHALDPAPLSIFTRVYFENSFQPEIGPDSPFGQVAGDLGTAATAPTKLHPAFTVDQAGAGNVVLQKTRYYAGAGNSLEQILSTQKIDTVVMSGIRTSGVMLSTAYRLFDLDYNVYVIANNTIESPPNDPDINTNILEGILPKLPVDVITIEQALAALDRSGPAIYGRNN</sequence>
<dbReference type="EMBL" id="JAUTXU010000018">
    <property type="protein sequence ID" value="KAK3721305.1"/>
    <property type="molecule type" value="Genomic_DNA"/>
</dbReference>
<accession>A0ACC3NRC5</accession>
<evidence type="ECO:0000313" key="2">
    <source>
        <dbReference type="Proteomes" id="UP001281147"/>
    </source>
</evidence>
<protein>
    <submittedName>
        <fullName evidence="1">Uncharacterized protein</fullName>
    </submittedName>
</protein>
<gene>
    <name evidence="1" type="ORF">LTR37_003181</name>
</gene>
<dbReference type="Proteomes" id="UP001281147">
    <property type="component" value="Unassembled WGS sequence"/>
</dbReference>
<keyword evidence="2" id="KW-1185">Reference proteome</keyword>
<evidence type="ECO:0000313" key="1">
    <source>
        <dbReference type="EMBL" id="KAK3721305.1"/>
    </source>
</evidence>
<reference evidence="1" key="1">
    <citation type="submission" date="2023-07" db="EMBL/GenBank/DDBJ databases">
        <title>Black Yeasts Isolated from many extreme environments.</title>
        <authorList>
            <person name="Coleine C."/>
            <person name="Stajich J.E."/>
            <person name="Selbmann L."/>
        </authorList>
    </citation>
    <scope>NUCLEOTIDE SEQUENCE</scope>
    <source>
        <strain evidence="1">CCFEE 5714</strain>
    </source>
</reference>
<name>A0ACC3NRC5_9PEZI</name>